<name>A0ABW7EAI9_STRRO</name>
<dbReference type="EMBL" id="JBIENY010000434">
    <property type="protein sequence ID" value="MFG6299617.1"/>
    <property type="molecule type" value="Genomic_DNA"/>
</dbReference>
<protein>
    <submittedName>
        <fullName evidence="3">S8 family serine peptidase</fullName>
    </submittedName>
</protein>
<organism evidence="3 4">
    <name type="scientific">Streptomyces rochei</name>
    <name type="common">Streptomyces parvullus</name>
    <dbReference type="NCBI Taxonomy" id="1928"/>
    <lineage>
        <taxon>Bacteria</taxon>
        <taxon>Bacillati</taxon>
        <taxon>Actinomycetota</taxon>
        <taxon>Actinomycetes</taxon>
        <taxon>Kitasatosporales</taxon>
        <taxon>Streptomycetaceae</taxon>
        <taxon>Streptomyces</taxon>
        <taxon>Streptomyces rochei group</taxon>
    </lineage>
</organism>
<dbReference type="SUPFAM" id="SSF52743">
    <property type="entry name" value="Subtilisin-like"/>
    <property type="match status" value="1"/>
</dbReference>
<sequence length="103" mass="10438">MVGHPGFSAAKLEWSCQEDLAEVGARDVAATHATSVAGVLVAGRQSGALAICPGVTLVTRSVFRSAGARAAGTTTWMELADALREIVDAGARIVNMSLSTAPG</sequence>
<dbReference type="PROSITE" id="PS51892">
    <property type="entry name" value="SUBTILASE"/>
    <property type="match status" value="1"/>
</dbReference>
<feature type="domain" description="Peptidase S8/S53" evidence="2">
    <location>
        <begin position="29"/>
        <end position="99"/>
    </location>
</feature>
<reference evidence="3 4" key="1">
    <citation type="submission" date="2024-10" db="EMBL/GenBank/DDBJ databases">
        <title>Draft genome assembly of a novel steroid transforming actinomycete isolated from African clawed frog Xenopus laevis.</title>
        <authorList>
            <person name="Bragin E."/>
            <person name="Kollerov V."/>
            <person name="Donova M.V."/>
        </authorList>
    </citation>
    <scope>NUCLEOTIDE SEQUENCE [LARGE SCALE GENOMIC DNA]</scope>
    <source>
        <strain evidence="3 4">MTOC-St3</strain>
    </source>
</reference>
<evidence type="ECO:0000313" key="3">
    <source>
        <dbReference type="EMBL" id="MFG6299617.1"/>
    </source>
</evidence>
<comment type="caution">
    <text evidence="3">The sequence shown here is derived from an EMBL/GenBank/DDBJ whole genome shotgun (WGS) entry which is preliminary data.</text>
</comment>
<proteinExistence type="inferred from homology"/>
<dbReference type="Pfam" id="PF00082">
    <property type="entry name" value="Peptidase_S8"/>
    <property type="match status" value="1"/>
</dbReference>
<dbReference type="InterPro" id="IPR000209">
    <property type="entry name" value="Peptidase_S8/S53_dom"/>
</dbReference>
<gene>
    <name evidence="3" type="ORF">ACGU38_30200</name>
</gene>
<comment type="similarity">
    <text evidence="1">Belongs to the peptidase S8 family.</text>
</comment>
<feature type="non-terminal residue" evidence="3">
    <location>
        <position position="103"/>
    </location>
</feature>
<dbReference type="RefSeq" id="WP_394395475.1">
    <property type="nucleotide sequence ID" value="NZ_JBIENY010000434.1"/>
</dbReference>
<evidence type="ECO:0000259" key="2">
    <source>
        <dbReference type="Pfam" id="PF00082"/>
    </source>
</evidence>
<accession>A0ABW7EAI9</accession>
<dbReference type="InterPro" id="IPR036852">
    <property type="entry name" value="Peptidase_S8/S53_dom_sf"/>
</dbReference>
<keyword evidence="4" id="KW-1185">Reference proteome</keyword>
<evidence type="ECO:0000256" key="1">
    <source>
        <dbReference type="PROSITE-ProRule" id="PRU01240"/>
    </source>
</evidence>
<comment type="caution">
    <text evidence="1">Lacks conserved residue(s) required for the propagation of feature annotation.</text>
</comment>
<dbReference type="Gene3D" id="3.40.50.200">
    <property type="entry name" value="Peptidase S8/S53 domain"/>
    <property type="match status" value="1"/>
</dbReference>
<dbReference type="Proteomes" id="UP001605990">
    <property type="component" value="Unassembled WGS sequence"/>
</dbReference>
<evidence type="ECO:0000313" key="4">
    <source>
        <dbReference type="Proteomes" id="UP001605990"/>
    </source>
</evidence>